<keyword evidence="3" id="KW-0031">Aminopeptidase</keyword>
<name>A0A1I2FN66_9BACT</name>
<gene>
    <name evidence="3" type="ORF">SAMN04488541_101479</name>
</gene>
<dbReference type="GO" id="GO:0004177">
    <property type="term" value="F:aminopeptidase activity"/>
    <property type="evidence" value="ECO:0007669"/>
    <property type="project" value="UniProtKB-KW"/>
</dbReference>
<dbReference type="AlphaFoldDB" id="A0A1I2FN66"/>
<evidence type="ECO:0000259" key="2">
    <source>
        <dbReference type="Pfam" id="PF00557"/>
    </source>
</evidence>
<dbReference type="Proteomes" id="UP000199513">
    <property type="component" value="Unassembled WGS sequence"/>
</dbReference>
<protein>
    <submittedName>
        <fullName evidence="3">Xaa-Pro aminopeptidase</fullName>
    </submittedName>
</protein>
<dbReference type="InterPro" id="IPR036005">
    <property type="entry name" value="Creatinase/aminopeptidase-like"/>
</dbReference>
<proteinExistence type="predicted"/>
<evidence type="ECO:0000256" key="1">
    <source>
        <dbReference type="SAM" id="SignalP"/>
    </source>
</evidence>
<dbReference type="EMBL" id="FONY01000014">
    <property type="protein sequence ID" value="SFF06463.1"/>
    <property type="molecule type" value="Genomic_DNA"/>
</dbReference>
<dbReference type="STRING" id="1003.SAMN04488541_101479"/>
<dbReference type="Gene3D" id="3.90.230.10">
    <property type="entry name" value="Creatinase/methionine aminopeptidase superfamily"/>
    <property type="match status" value="1"/>
</dbReference>
<organism evidence="3 4">
    <name type="scientific">Thermoflexibacter ruber</name>
    <dbReference type="NCBI Taxonomy" id="1003"/>
    <lineage>
        <taxon>Bacteria</taxon>
        <taxon>Pseudomonadati</taxon>
        <taxon>Bacteroidota</taxon>
        <taxon>Cytophagia</taxon>
        <taxon>Cytophagales</taxon>
        <taxon>Thermoflexibacteraceae</taxon>
        <taxon>Thermoflexibacter</taxon>
    </lineage>
</organism>
<dbReference type="InterPro" id="IPR000994">
    <property type="entry name" value="Pept_M24"/>
</dbReference>
<reference evidence="3 4" key="1">
    <citation type="submission" date="2016-10" db="EMBL/GenBank/DDBJ databases">
        <authorList>
            <person name="de Groot N.N."/>
        </authorList>
    </citation>
    <scope>NUCLEOTIDE SEQUENCE [LARGE SCALE GENOMIC DNA]</scope>
    <source>
        <strain>GEY</strain>
        <strain evidence="4">DSM 9560</strain>
    </source>
</reference>
<dbReference type="RefSeq" id="WP_091544407.1">
    <property type="nucleotide sequence ID" value="NZ_FONY01000014.1"/>
</dbReference>
<keyword evidence="4" id="KW-1185">Reference proteome</keyword>
<feature type="signal peptide" evidence="1">
    <location>
        <begin position="1"/>
        <end position="20"/>
    </location>
</feature>
<evidence type="ECO:0000313" key="4">
    <source>
        <dbReference type="Proteomes" id="UP000199513"/>
    </source>
</evidence>
<sequence length="453" mass="52168">MKKQLLLLVFLLSFSFTTFSQTTILSMRQRAEVEDKLLDIRFQRVIPEIMRREGIDMWVLICREYNEDPVVKTMLPATWLSARRRTILVFHDKGGELGVERVAIARYDVGRFFKGAWIPEREPDQFKRLAREIIDRNPKKIALNYSVNYGHADGITHTEYELFKNALPAKFHDKIVSAERLAVAWLETRTPEEMMIYRQICRIAHEIIEEGLSEKVIHIGITTSKEVEWWYRERIAELKLETWFHPSVTIQRQDGALQKDSNFSTRPDEVTILAGDLVHVDFGITYLGLNTDTQQHLYVLKPTEKDAPEGLKNALKIANRLQDHLTNNFKTGKTGNEILRDALAQSKAEGINGTIYTHPIGMHGHAAGPTIGMWDNQGDTKGAGDYPLYPNTAYSIELNAAVEVPEWNNKLVRIMLEEDGFFDGEKFWYIDGRQTKLWLLPRVAPTNTQKINE</sequence>
<dbReference type="Pfam" id="PF00557">
    <property type="entry name" value="Peptidase_M24"/>
    <property type="match status" value="1"/>
</dbReference>
<keyword evidence="1" id="KW-0732">Signal</keyword>
<dbReference type="SUPFAM" id="SSF55920">
    <property type="entry name" value="Creatinase/aminopeptidase"/>
    <property type="match status" value="1"/>
</dbReference>
<feature type="domain" description="Peptidase M24" evidence="2">
    <location>
        <begin position="197"/>
        <end position="407"/>
    </location>
</feature>
<evidence type="ECO:0000313" key="3">
    <source>
        <dbReference type="EMBL" id="SFF06463.1"/>
    </source>
</evidence>
<accession>A0A1I2FN66</accession>
<dbReference type="OrthoDB" id="9765815at2"/>
<feature type="chain" id="PRO_5011594950" evidence="1">
    <location>
        <begin position="21"/>
        <end position="453"/>
    </location>
</feature>
<keyword evidence="3" id="KW-0645">Protease</keyword>
<keyword evidence="3" id="KW-0378">Hydrolase</keyword>